<feature type="domain" description="Vitamin K epoxide reductase" evidence="13">
    <location>
        <begin position="35"/>
        <end position="179"/>
    </location>
</feature>
<dbReference type="STRING" id="151549.A0A4C1Z4W3"/>
<dbReference type="SMART" id="SM00756">
    <property type="entry name" value="VKc"/>
    <property type="match status" value="1"/>
</dbReference>
<comment type="subcellular location">
    <subcellularLocation>
        <location evidence="1">Endoplasmic reticulum membrane</location>
        <topology evidence="1">Multi-pass membrane protein</topology>
    </subcellularLocation>
</comment>
<evidence type="ECO:0000256" key="10">
    <source>
        <dbReference type="ARBA" id="ARBA00023157"/>
    </source>
</evidence>
<sequence>MLNREILLLAKVDDGAAEKVPHRKRAGGRRLCNMASNLNRSIITTCIIGVLASTYALYVEMAAEARPGYKAMCDLSDHMSCSRVLTSEYSKGFGIIPHGSAFEVPNCIYGIIFYCLLIFLTTYEDKRIVQLQFFLALGSLATSVYLAYLLMFVLHDLCVVCVSTFIINVQRQSKIISKVNRLGVLNISKYIAVVSQTQRFFRAASFLDRAAGGGRRRSDDGAAV</sequence>
<evidence type="ECO:0000256" key="12">
    <source>
        <dbReference type="SAM" id="Phobius"/>
    </source>
</evidence>
<dbReference type="Pfam" id="PF07884">
    <property type="entry name" value="VKOR"/>
    <property type="match status" value="1"/>
</dbReference>
<name>A0A4C1Z4W3_EUMVA</name>
<dbReference type="GO" id="GO:0042373">
    <property type="term" value="P:vitamin K metabolic process"/>
    <property type="evidence" value="ECO:0007669"/>
    <property type="project" value="InterPro"/>
</dbReference>
<keyword evidence="7 12" id="KW-1133">Transmembrane helix</keyword>
<feature type="transmembrane region" description="Helical" evidence="12">
    <location>
        <begin position="133"/>
        <end position="154"/>
    </location>
</feature>
<proteinExistence type="inferred from homology"/>
<keyword evidence="9 12" id="KW-0472">Membrane</keyword>
<comment type="similarity">
    <text evidence="2">Belongs to the VKOR family.</text>
</comment>
<accession>A0A4C1Z4W3</accession>
<dbReference type="PANTHER" id="PTHR14519">
    <property type="entry name" value="VITAMIN K EPOXIDE REDUCTASE COMPLEX, SUBUNIT 1"/>
    <property type="match status" value="1"/>
</dbReference>
<organism evidence="14 15">
    <name type="scientific">Eumeta variegata</name>
    <name type="common">Bagworm moth</name>
    <name type="synonym">Eumeta japonica</name>
    <dbReference type="NCBI Taxonomy" id="151549"/>
    <lineage>
        <taxon>Eukaryota</taxon>
        <taxon>Metazoa</taxon>
        <taxon>Ecdysozoa</taxon>
        <taxon>Arthropoda</taxon>
        <taxon>Hexapoda</taxon>
        <taxon>Insecta</taxon>
        <taxon>Pterygota</taxon>
        <taxon>Neoptera</taxon>
        <taxon>Endopterygota</taxon>
        <taxon>Lepidoptera</taxon>
        <taxon>Glossata</taxon>
        <taxon>Ditrysia</taxon>
        <taxon>Tineoidea</taxon>
        <taxon>Psychidae</taxon>
        <taxon>Oiketicinae</taxon>
        <taxon>Eumeta</taxon>
    </lineage>
</organism>
<dbReference type="CDD" id="cd12917">
    <property type="entry name" value="VKOR_euk"/>
    <property type="match status" value="1"/>
</dbReference>
<evidence type="ECO:0000256" key="7">
    <source>
        <dbReference type="ARBA" id="ARBA00022989"/>
    </source>
</evidence>
<comment type="caution">
    <text evidence="14">The sequence shown here is derived from an EMBL/GenBank/DDBJ whole genome shotgun (WGS) entry which is preliminary data.</text>
</comment>
<evidence type="ECO:0000313" key="14">
    <source>
        <dbReference type="EMBL" id="GBP82362.1"/>
    </source>
</evidence>
<dbReference type="EMBL" id="BGZK01001560">
    <property type="protein sequence ID" value="GBP82362.1"/>
    <property type="molecule type" value="Genomic_DNA"/>
</dbReference>
<dbReference type="InterPro" id="IPR042406">
    <property type="entry name" value="VKORC1/VKORC1L1"/>
</dbReference>
<keyword evidence="10" id="KW-1015">Disulfide bond</keyword>
<keyword evidence="5" id="KW-0874">Quinone</keyword>
<evidence type="ECO:0000256" key="5">
    <source>
        <dbReference type="ARBA" id="ARBA00022719"/>
    </source>
</evidence>
<dbReference type="PANTHER" id="PTHR14519:SF8">
    <property type="entry name" value="VITAMIN K EPOXIDE REDUCTASE COMPLEX SUBUNIT 1"/>
    <property type="match status" value="1"/>
</dbReference>
<keyword evidence="11" id="KW-0676">Redox-active center</keyword>
<dbReference type="AlphaFoldDB" id="A0A4C1Z4W3"/>
<evidence type="ECO:0000256" key="9">
    <source>
        <dbReference type="ARBA" id="ARBA00023136"/>
    </source>
</evidence>
<evidence type="ECO:0000256" key="2">
    <source>
        <dbReference type="ARBA" id="ARBA00006214"/>
    </source>
</evidence>
<feature type="transmembrane region" description="Helical" evidence="12">
    <location>
        <begin position="102"/>
        <end position="121"/>
    </location>
</feature>
<dbReference type="GO" id="GO:0048038">
    <property type="term" value="F:quinone binding"/>
    <property type="evidence" value="ECO:0007669"/>
    <property type="project" value="UniProtKB-KW"/>
</dbReference>
<dbReference type="InterPro" id="IPR012932">
    <property type="entry name" value="VKOR"/>
</dbReference>
<evidence type="ECO:0000259" key="13">
    <source>
        <dbReference type="SMART" id="SM00756"/>
    </source>
</evidence>
<dbReference type="GO" id="GO:0047057">
    <property type="term" value="F:vitamin-K-epoxide reductase (warfarin-sensitive) activity"/>
    <property type="evidence" value="ECO:0007669"/>
    <property type="project" value="UniProtKB-EC"/>
</dbReference>
<dbReference type="GO" id="GO:0005789">
    <property type="term" value="C:endoplasmic reticulum membrane"/>
    <property type="evidence" value="ECO:0007669"/>
    <property type="project" value="UniProtKB-SubCell"/>
</dbReference>
<evidence type="ECO:0000256" key="11">
    <source>
        <dbReference type="ARBA" id="ARBA00023284"/>
    </source>
</evidence>
<keyword evidence="8" id="KW-0560">Oxidoreductase</keyword>
<reference evidence="14 15" key="1">
    <citation type="journal article" date="2019" name="Commun. Biol.">
        <title>The bagworm genome reveals a unique fibroin gene that provides high tensile strength.</title>
        <authorList>
            <person name="Kono N."/>
            <person name="Nakamura H."/>
            <person name="Ohtoshi R."/>
            <person name="Tomita M."/>
            <person name="Numata K."/>
            <person name="Arakawa K."/>
        </authorList>
    </citation>
    <scope>NUCLEOTIDE SEQUENCE [LARGE SCALE GENOMIC DNA]</scope>
</reference>
<gene>
    <name evidence="14" type="primary">VKORC1</name>
    <name evidence="14" type="ORF">EVAR_99502_1</name>
</gene>
<feature type="transmembrane region" description="Helical" evidence="12">
    <location>
        <begin position="38"/>
        <end position="58"/>
    </location>
</feature>
<evidence type="ECO:0000256" key="1">
    <source>
        <dbReference type="ARBA" id="ARBA00004477"/>
    </source>
</evidence>
<keyword evidence="4 12" id="KW-0812">Transmembrane</keyword>
<evidence type="ECO:0000256" key="6">
    <source>
        <dbReference type="ARBA" id="ARBA00022824"/>
    </source>
</evidence>
<evidence type="ECO:0000256" key="3">
    <source>
        <dbReference type="ARBA" id="ARBA00012278"/>
    </source>
</evidence>
<keyword evidence="6" id="KW-0256">Endoplasmic reticulum</keyword>
<evidence type="ECO:0000256" key="4">
    <source>
        <dbReference type="ARBA" id="ARBA00022692"/>
    </source>
</evidence>
<keyword evidence="15" id="KW-1185">Reference proteome</keyword>
<evidence type="ECO:0000313" key="15">
    <source>
        <dbReference type="Proteomes" id="UP000299102"/>
    </source>
</evidence>
<evidence type="ECO:0000256" key="8">
    <source>
        <dbReference type="ARBA" id="ARBA00023002"/>
    </source>
</evidence>
<protein>
    <recommendedName>
        <fullName evidence="3">vitamin-K-epoxide reductase (warfarin-sensitive)</fullName>
        <ecNumber evidence="3">1.17.4.4</ecNumber>
    </recommendedName>
</protein>
<dbReference type="InterPro" id="IPR038354">
    <property type="entry name" value="VKOR_sf"/>
</dbReference>
<dbReference type="EC" id="1.17.4.4" evidence="3"/>
<dbReference type="OrthoDB" id="17010at2759"/>
<dbReference type="Proteomes" id="UP000299102">
    <property type="component" value="Unassembled WGS sequence"/>
</dbReference>
<dbReference type="Gene3D" id="1.20.1440.130">
    <property type="entry name" value="VKOR domain"/>
    <property type="match status" value="1"/>
</dbReference>